<keyword evidence="1" id="KW-0233">DNA recombination</keyword>
<dbReference type="SUPFAM" id="SSF56349">
    <property type="entry name" value="DNA breaking-rejoining enzymes"/>
    <property type="match status" value="1"/>
</dbReference>
<dbReference type="GO" id="GO:0003677">
    <property type="term" value="F:DNA binding"/>
    <property type="evidence" value="ECO:0007669"/>
    <property type="project" value="InterPro"/>
</dbReference>
<accession>D3PC71</accession>
<evidence type="ECO:0000313" key="3">
    <source>
        <dbReference type="EMBL" id="BAI80194.1"/>
    </source>
</evidence>
<protein>
    <recommendedName>
        <fullName evidence="2">Integrase catalytic domain-containing protein</fullName>
    </recommendedName>
</protein>
<dbReference type="GO" id="GO:0015074">
    <property type="term" value="P:DNA integration"/>
    <property type="evidence" value="ECO:0007669"/>
    <property type="project" value="InterPro"/>
</dbReference>
<dbReference type="Gene3D" id="1.10.443.10">
    <property type="entry name" value="Intergrase catalytic core"/>
    <property type="match status" value="1"/>
</dbReference>
<dbReference type="Proteomes" id="UP000001520">
    <property type="component" value="Chromosome"/>
</dbReference>
<dbReference type="Pfam" id="PF12835">
    <property type="entry name" value="Integrase_1"/>
    <property type="match status" value="1"/>
</dbReference>
<dbReference type="EMBL" id="AP011529">
    <property type="protein sequence ID" value="BAI80194.1"/>
    <property type="molecule type" value="Genomic_DNA"/>
</dbReference>
<reference evidence="3 4" key="1">
    <citation type="journal article" date="2010" name="DNA Res.">
        <title>Bacterial lifestyle in a deep-sea hydrothermal vent chimney revealed by the genome sequence of the thermophilic bacterium Deferribacter desulfuricans SSM1.</title>
        <authorList>
            <person name="Takaki Y."/>
            <person name="Shimamura S."/>
            <person name="Nakagawa S."/>
            <person name="Fukuhara Y."/>
            <person name="Horikawa H."/>
            <person name="Ankai A."/>
            <person name="Harada T."/>
            <person name="Hosoyama A."/>
            <person name="Oguchi A."/>
            <person name="Fukui S."/>
            <person name="Fujita N."/>
            <person name="Takami H."/>
            <person name="Takai K."/>
        </authorList>
    </citation>
    <scope>NUCLEOTIDE SEQUENCE [LARGE SCALE GENOMIC DNA]</scope>
    <source>
        <strain evidence="4">DSM 14783 / JCM 11476 / NBRC 101012 / SSM1</strain>
    </source>
</reference>
<dbReference type="STRING" id="639282.DEFDS_0714"/>
<sequence length="244" mass="28481">MSSLNRVFDHYGRDDLKLSAKAEGLNRGSRYYNIDRSVSEQTHNQLTDYLTEKYLSTGDIRFIALRIQVEMERTFGLRFKESALHDLKGIHKKDNLLDVVKGTKGGNPRKVPILNDKGYELLDYARDFKKEFDFNRSLIPDDMKFQQWQNFAYGVVKSFNEQNGTNYHFHGERHYYAQTRYQELTGFDAPVKSGFLNGSYLNVMADYYGITLEEAKEIDIEARLTISEELGHHRIDITNYYLGK</sequence>
<dbReference type="HOGENOM" id="CLU_043802_0_1_0"/>
<dbReference type="InterPro" id="IPR013762">
    <property type="entry name" value="Integrase-like_cat_sf"/>
</dbReference>
<evidence type="ECO:0000259" key="2">
    <source>
        <dbReference type="Pfam" id="PF12835"/>
    </source>
</evidence>
<dbReference type="InterPro" id="IPR011010">
    <property type="entry name" value="DNA_brk_join_enz"/>
</dbReference>
<dbReference type="GO" id="GO:0006310">
    <property type="term" value="P:DNA recombination"/>
    <property type="evidence" value="ECO:0007669"/>
    <property type="project" value="UniProtKB-KW"/>
</dbReference>
<name>D3PC71_DEFDS</name>
<dbReference type="eggNOG" id="COG4974">
    <property type="taxonomic scope" value="Bacteria"/>
</dbReference>
<proteinExistence type="predicted"/>
<gene>
    <name evidence="3" type="ordered locus">DEFDS_0714</name>
</gene>
<dbReference type="KEGG" id="ddf:DEFDS_0714"/>
<evidence type="ECO:0000256" key="1">
    <source>
        <dbReference type="ARBA" id="ARBA00023172"/>
    </source>
</evidence>
<dbReference type="InterPro" id="IPR024456">
    <property type="entry name" value="Integrase_catalytic_putative"/>
</dbReference>
<feature type="domain" description="Integrase catalytic" evidence="2">
    <location>
        <begin position="35"/>
        <end position="120"/>
    </location>
</feature>
<dbReference type="AlphaFoldDB" id="D3PC71"/>
<evidence type="ECO:0000313" key="4">
    <source>
        <dbReference type="Proteomes" id="UP000001520"/>
    </source>
</evidence>
<keyword evidence="4" id="KW-1185">Reference proteome</keyword>
<organism evidence="3 4">
    <name type="scientific">Deferribacter desulfuricans (strain DSM 14783 / JCM 11476 / NBRC 101012 / SSM1)</name>
    <dbReference type="NCBI Taxonomy" id="639282"/>
    <lineage>
        <taxon>Bacteria</taxon>
        <taxon>Pseudomonadati</taxon>
        <taxon>Deferribacterota</taxon>
        <taxon>Deferribacteres</taxon>
        <taxon>Deferribacterales</taxon>
        <taxon>Deferribacteraceae</taxon>
        <taxon>Deferribacter</taxon>
    </lineage>
</organism>